<keyword evidence="1" id="KW-0560">Oxidoreductase</keyword>
<protein>
    <recommendedName>
        <fullName evidence="1">Iodothyronine deiodinase</fullName>
    </recommendedName>
</protein>
<reference evidence="2 3" key="2">
    <citation type="submission" date="2019-01" db="EMBL/GenBank/DDBJ databases">
        <title>The decoding of complex shrimp genome reveals the adaptation for benthos swimmer, frequently molting mechanism and breeding impact on genome.</title>
        <authorList>
            <person name="Sun Y."/>
            <person name="Gao Y."/>
            <person name="Yu Y."/>
        </authorList>
    </citation>
    <scope>NUCLEOTIDE SEQUENCE [LARGE SCALE GENOMIC DNA]</scope>
    <source>
        <tissue evidence="2">Muscle</tissue>
    </source>
</reference>
<sequence length="90" mass="10122">MFQSFLKETGLEQDQKYLDSVQNSAWDVAFFWPRLKAFWFSNMQEANLTVEVGSPAPNPVLVRLSDGVECHLLDIAKAGRPLVINFGSCT</sequence>
<dbReference type="Proteomes" id="UP000283509">
    <property type="component" value="Unassembled WGS sequence"/>
</dbReference>
<comment type="function">
    <text evidence="1">Responsible for the deiodination of T4 (3,5,3',5'-tetraiodothyronine).</text>
</comment>
<accession>A0A3R7PUH5</accession>
<comment type="similarity">
    <text evidence="1">Belongs to the iodothyronine deiodinase family.</text>
</comment>
<keyword evidence="3" id="KW-1185">Reference proteome</keyword>
<reference evidence="2 3" key="1">
    <citation type="submission" date="2018-04" db="EMBL/GenBank/DDBJ databases">
        <authorList>
            <person name="Zhang X."/>
            <person name="Yuan J."/>
            <person name="Li F."/>
            <person name="Xiang J."/>
        </authorList>
    </citation>
    <scope>NUCLEOTIDE SEQUENCE [LARGE SCALE GENOMIC DNA]</scope>
    <source>
        <tissue evidence="2">Muscle</tissue>
    </source>
</reference>
<keyword evidence="1" id="KW-0893">Thyroid hormones biosynthesis</keyword>
<dbReference type="InterPro" id="IPR000643">
    <property type="entry name" value="Iodothyronine_deiodinase"/>
</dbReference>
<dbReference type="GO" id="GO:0042446">
    <property type="term" value="P:hormone biosynthetic process"/>
    <property type="evidence" value="ECO:0007669"/>
    <property type="project" value="UniProtKB-KW"/>
</dbReference>
<dbReference type="EMBL" id="QCYY01000755">
    <property type="protein sequence ID" value="ROT82963.1"/>
    <property type="molecule type" value="Genomic_DNA"/>
</dbReference>
<dbReference type="PANTHER" id="PTHR11781:SF22">
    <property type="entry name" value="TYPE I IODOTHYRONINE DEIODINASE"/>
    <property type="match status" value="1"/>
</dbReference>
<gene>
    <name evidence="2" type="ORF">C7M84_023864</name>
</gene>
<dbReference type="PANTHER" id="PTHR11781">
    <property type="entry name" value="IODOTHYRONINE DEIODINASE"/>
    <property type="match status" value="1"/>
</dbReference>
<evidence type="ECO:0000256" key="1">
    <source>
        <dbReference type="RuleBase" id="RU000676"/>
    </source>
</evidence>
<comment type="caution">
    <text evidence="2">The sequence shown here is derived from an EMBL/GenBank/DDBJ whole genome shotgun (WGS) entry which is preliminary data.</text>
</comment>
<dbReference type="GO" id="GO:0004800">
    <property type="term" value="F:thyroxine 5'-deiodinase activity"/>
    <property type="evidence" value="ECO:0007669"/>
    <property type="project" value="InterPro"/>
</dbReference>
<organism evidence="2 3">
    <name type="scientific">Penaeus vannamei</name>
    <name type="common">Whiteleg shrimp</name>
    <name type="synonym">Litopenaeus vannamei</name>
    <dbReference type="NCBI Taxonomy" id="6689"/>
    <lineage>
        <taxon>Eukaryota</taxon>
        <taxon>Metazoa</taxon>
        <taxon>Ecdysozoa</taxon>
        <taxon>Arthropoda</taxon>
        <taxon>Crustacea</taxon>
        <taxon>Multicrustacea</taxon>
        <taxon>Malacostraca</taxon>
        <taxon>Eumalacostraca</taxon>
        <taxon>Eucarida</taxon>
        <taxon>Decapoda</taxon>
        <taxon>Dendrobranchiata</taxon>
        <taxon>Penaeoidea</taxon>
        <taxon>Penaeidae</taxon>
        <taxon>Penaeus</taxon>
    </lineage>
</organism>
<dbReference type="OrthoDB" id="6379755at2759"/>
<dbReference type="Pfam" id="PF00837">
    <property type="entry name" value="T4_deiodinase"/>
    <property type="match status" value="1"/>
</dbReference>
<evidence type="ECO:0000313" key="3">
    <source>
        <dbReference type="Proteomes" id="UP000283509"/>
    </source>
</evidence>
<dbReference type="Gene3D" id="3.40.30.10">
    <property type="entry name" value="Glutaredoxin"/>
    <property type="match status" value="1"/>
</dbReference>
<proteinExistence type="inferred from homology"/>
<name>A0A3R7PUH5_PENVA</name>
<dbReference type="AlphaFoldDB" id="A0A3R7PUH5"/>
<keyword evidence="1" id="KW-0712">Selenocysteine</keyword>
<evidence type="ECO:0000313" key="2">
    <source>
        <dbReference type="EMBL" id="ROT82963.1"/>
    </source>
</evidence>